<name>A0AAI9XXJ8_9PEZI</name>
<keyword evidence="2" id="KW-1185">Reference proteome</keyword>
<organism evidence="1 2">
    <name type="scientific">Colletotrichum cuscutae</name>
    <dbReference type="NCBI Taxonomy" id="1209917"/>
    <lineage>
        <taxon>Eukaryota</taxon>
        <taxon>Fungi</taxon>
        <taxon>Dikarya</taxon>
        <taxon>Ascomycota</taxon>
        <taxon>Pezizomycotina</taxon>
        <taxon>Sordariomycetes</taxon>
        <taxon>Hypocreomycetidae</taxon>
        <taxon>Glomerellales</taxon>
        <taxon>Glomerellaceae</taxon>
        <taxon>Colletotrichum</taxon>
        <taxon>Colletotrichum acutatum species complex</taxon>
    </lineage>
</organism>
<accession>A0AAI9XXJ8</accession>
<reference evidence="1" key="1">
    <citation type="submission" date="2016-11" db="EMBL/GenBank/DDBJ databases">
        <title>The genome sequence of Colletotrichum cuscutae.</title>
        <authorList>
            <person name="Baroncelli R."/>
        </authorList>
    </citation>
    <scope>NUCLEOTIDE SEQUENCE</scope>
    <source>
        <strain evidence="1">IMI 304802</strain>
    </source>
</reference>
<protein>
    <submittedName>
        <fullName evidence="1">Uncharacterized protein</fullName>
    </submittedName>
</protein>
<dbReference type="EMBL" id="MPDP01000266">
    <property type="protein sequence ID" value="KAK1463776.1"/>
    <property type="molecule type" value="Genomic_DNA"/>
</dbReference>
<proteinExistence type="predicted"/>
<sequence length="125" mass="14457">MPRRPVVVDPWGCLKGQKFDPTSIILEDPELWQGRLKEYGLDTVDLKIRNTHVDMGVAIIGAQLMQHGLNEMPDRLQSIINTLVSQRQNKRFGETKKDILELLNKSENRRWVSAVRKAVNVLRRQ</sequence>
<evidence type="ECO:0000313" key="2">
    <source>
        <dbReference type="Proteomes" id="UP001239213"/>
    </source>
</evidence>
<gene>
    <name evidence="1" type="ORF">CCUS01_08190</name>
</gene>
<dbReference type="AlphaFoldDB" id="A0AAI9XXJ8"/>
<dbReference type="Proteomes" id="UP001239213">
    <property type="component" value="Unassembled WGS sequence"/>
</dbReference>
<evidence type="ECO:0000313" key="1">
    <source>
        <dbReference type="EMBL" id="KAK1463776.1"/>
    </source>
</evidence>
<comment type="caution">
    <text evidence="1">The sequence shown here is derived from an EMBL/GenBank/DDBJ whole genome shotgun (WGS) entry which is preliminary data.</text>
</comment>